<protein>
    <submittedName>
        <fullName evidence="2">Uncharacterized protein</fullName>
    </submittedName>
</protein>
<name>A0A2W2E0W3_9ACTN</name>
<keyword evidence="1" id="KW-0812">Transmembrane</keyword>
<accession>A0A2W2E0W3</accession>
<comment type="caution">
    <text evidence="2">The sequence shown here is derived from an EMBL/GenBank/DDBJ whole genome shotgun (WGS) entry which is preliminary data.</text>
</comment>
<evidence type="ECO:0000313" key="3">
    <source>
        <dbReference type="Proteomes" id="UP000248924"/>
    </source>
</evidence>
<feature type="transmembrane region" description="Helical" evidence="1">
    <location>
        <begin position="12"/>
        <end position="29"/>
    </location>
</feature>
<dbReference type="EMBL" id="POTY01000084">
    <property type="protein sequence ID" value="PZG17612.1"/>
    <property type="molecule type" value="Genomic_DNA"/>
</dbReference>
<dbReference type="AlphaFoldDB" id="A0A2W2E0W3"/>
<evidence type="ECO:0000313" key="2">
    <source>
        <dbReference type="EMBL" id="PZG17612.1"/>
    </source>
</evidence>
<keyword evidence="1" id="KW-1133">Transmembrane helix</keyword>
<dbReference type="OrthoDB" id="3382229at2"/>
<organism evidence="2 3">
    <name type="scientific">Micromonospora craterilacus</name>
    <dbReference type="NCBI Taxonomy" id="1655439"/>
    <lineage>
        <taxon>Bacteria</taxon>
        <taxon>Bacillati</taxon>
        <taxon>Actinomycetota</taxon>
        <taxon>Actinomycetes</taxon>
        <taxon>Micromonosporales</taxon>
        <taxon>Micromonosporaceae</taxon>
        <taxon>Micromonospora</taxon>
    </lineage>
</organism>
<sequence>MDGDPTYRLRGVLLAAVGAAALAVGGWWWQAEAPAPAPSGLRADVRVVPDGTPHATELWRVDPGTGVVIAPDAAADSSVLLDAETGTVLRLDGDTEGGAIEPGLGYPGAWPPDGRDVLWTERATLGPGEMATRQAQMTDGQVYLLRSTCTGSGELLVVVTGARAGDPMNIGCDGSVVMTEVIGSGDPVQVSFSTAGTEPVQLEAQLAAA</sequence>
<keyword evidence="1" id="KW-0472">Membrane</keyword>
<evidence type="ECO:0000256" key="1">
    <source>
        <dbReference type="SAM" id="Phobius"/>
    </source>
</evidence>
<keyword evidence="3" id="KW-1185">Reference proteome</keyword>
<gene>
    <name evidence="2" type="ORF">C1I95_15160</name>
</gene>
<proteinExistence type="predicted"/>
<reference evidence="2 3" key="1">
    <citation type="submission" date="2018-01" db="EMBL/GenBank/DDBJ databases">
        <title>Draft genome sequence of Jishengella sp. NA12.</title>
        <authorList>
            <person name="Sahin N."/>
            <person name="Ay H."/>
            <person name="Saygin H."/>
        </authorList>
    </citation>
    <scope>NUCLEOTIDE SEQUENCE [LARGE SCALE GENOMIC DNA]</scope>
    <source>
        <strain evidence="2 3">NA12</strain>
    </source>
</reference>
<dbReference type="RefSeq" id="WP_111214478.1">
    <property type="nucleotide sequence ID" value="NZ_POTY01000084.1"/>
</dbReference>
<dbReference type="Proteomes" id="UP000248924">
    <property type="component" value="Unassembled WGS sequence"/>
</dbReference>